<reference evidence="2 3" key="1">
    <citation type="submission" date="2019-03" db="EMBL/GenBank/DDBJ databases">
        <title>Genomic Encyclopedia of Type Strains, Phase IV (KMG-IV): sequencing the most valuable type-strain genomes for metagenomic binning, comparative biology and taxonomic classification.</title>
        <authorList>
            <person name="Goeker M."/>
        </authorList>
    </citation>
    <scope>NUCLEOTIDE SEQUENCE [LARGE SCALE GENOMIC DNA]</scope>
    <source>
        <strain evidence="2 3">DSM 23344</strain>
    </source>
</reference>
<name>A0A4R2KZ53_9GAMM</name>
<protein>
    <submittedName>
        <fullName evidence="2">SnoaL-like protein</fullName>
    </submittedName>
</protein>
<dbReference type="RefSeq" id="WP_117314920.1">
    <property type="nucleotide sequence ID" value="NZ_QQSW01000002.1"/>
</dbReference>
<dbReference type="Gene3D" id="3.10.450.50">
    <property type="match status" value="1"/>
</dbReference>
<dbReference type="SUPFAM" id="SSF54427">
    <property type="entry name" value="NTF2-like"/>
    <property type="match status" value="1"/>
</dbReference>
<organism evidence="2 3">
    <name type="scientific">Chromatocurvus halotolerans</name>
    <dbReference type="NCBI Taxonomy" id="1132028"/>
    <lineage>
        <taxon>Bacteria</taxon>
        <taxon>Pseudomonadati</taxon>
        <taxon>Pseudomonadota</taxon>
        <taxon>Gammaproteobacteria</taxon>
        <taxon>Cellvibrionales</taxon>
        <taxon>Halieaceae</taxon>
        <taxon>Chromatocurvus</taxon>
    </lineage>
</organism>
<dbReference type="OrthoDB" id="6815515at2"/>
<dbReference type="AlphaFoldDB" id="A0A4R2KZ53"/>
<dbReference type="InterPro" id="IPR037401">
    <property type="entry name" value="SnoaL-like"/>
</dbReference>
<comment type="caution">
    <text evidence="2">The sequence shown here is derived from an EMBL/GenBank/DDBJ whole genome shotgun (WGS) entry which is preliminary data.</text>
</comment>
<evidence type="ECO:0000313" key="3">
    <source>
        <dbReference type="Proteomes" id="UP000294980"/>
    </source>
</evidence>
<dbReference type="Proteomes" id="UP000294980">
    <property type="component" value="Unassembled WGS sequence"/>
</dbReference>
<evidence type="ECO:0000259" key="1">
    <source>
        <dbReference type="Pfam" id="PF12680"/>
    </source>
</evidence>
<proteinExistence type="predicted"/>
<dbReference type="InterPro" id="IPR032710">
    <property type="entry name" value="NTF2-like_dom_sf"/>
</dbReference>
<sequence length="126" mass="14664">MTRHDNYLQIGERLMACLEACDVDATRSLYRPDARIWHNFDQRCQPLEENLKSLQWMHRKLRNLRYDIKRREAIPGGFYQEHVVRGTLANGDEFAMPACAIIKIEDGLIVSLDEYLDSAHTQALMA</sequence>
<keyword evidence="3" id="KW-1185">Reference proteome</keyword>
<dbReference type="EMBL" id="SLWX01000004">
    <property type="protein sequence ID" value="TCO76656.1"/>
    <property type="molecule type" value="Genomic_DNA"/>
</dbReference>
<dbReference type="Pfam" id="PF12680">
    <property type="entry name" value="SnoaL_2"/>
    <property type="match status" value="1"/>
</dbReference>
<evidence type="ECO:0000313" key="2">
    <source>
        <dbReference type="EMBL" id="TCO76656.1"/>
    </source>
</evidence>
<gene>
    <name evidence="2" type="ORF">EV688_104110</name>
</gene>
<feature type="domain" description="SnoaL-like" evidence="1">
    <location>
        <begin position="12"/>
        <end position="111"/>
    </location>
</feature>
<accession>A0A4R2KZ53</accession>